<dbReference type="InterPro" id="IPR016040">
    <property type="entry name" value="NAD(P)-bd_dom"/>
</dbReference>
<dbReference type="Gene3D" id="3.40.50.720">
    <property type="entry name" value="NAD(P)-binding Rossmann-like Domain"/>
    <property type="match status" value="1"/>
</dbReference>
<protein>
    <submittedName>
        <fullName evidence="2">NAD(P)H-binding protein</fullName>
    </submittedName>
</protein>
<organism evidence="2 3">
    <name type="scientific">Devosia sediminis</name>
    <dbReference type="NCBI Taxonomy" id="2798801"/>
    <lineage>
        <taxon>Bacteria</taxon>
        <taxon>Pseudomonadati</taxon>
        <taxon>Pseudomonadota</taxon>
        <taxon>Alphaproteobacteria</taxon>
        <taxon>Hyphomicrobiales</taxon>
        <taxon>Devosiaceae</taxon>
        <taxon>Devosia</taxon>
    </lineage>
</organism>
<evidence type="ECO:0000313" key="3">
    <source>
        <dbReference type="Proteomes" id="UP000602124"/>
    </source>
</evidence>
<accession>A0A934IX37</accession>
<dbReference type="Pfam" id="PF13460">
    <property type="entry name" value="NAD_binding_10"/>
    <property type="match status" value="1"/>
</dbReference>
<sequence>MTILIVGGTGKTGSRVVRRLRHAGHPVRALSRSTSPTFDWHDEATWAQAIAGADRAYLAYAPDIALPGALPVVRRFTEFCLSSGLRRLVLLTGRGEAEALAAENALMSSGAEWTIVRSSWFAQNFSEGFFADEIRAGRVHFPRFDVPEPFIDIEDIADIVTAALIEPGHSRKLYDVTGPDLITFRDALAVIARALGRPIQTLPLSIPDYVAALNAAQVPAPYVQLLEILTTEVLDGRNTHMSTGVMGALGRPPRSFEAYVAAVMASGVWASEAAAP</sequence>
<dbReference type="RefSeq" id="WP_198875109.1">
    <property type="nucleotide sequence ID" value="NZ_JAEKMH010000001.1"/>
</dbReference>
<dbReference type="AlphaFoldDB" id="A0A934IX37"/>
<name>A0A934IX37_9HYPH</name>
<dbReference type="InterPro" id="IPR036291">
    <property type="entry name" value="NAD(P)-bd_dom_sf"/>
</dbReference>
<dbReference type="InterPro" id="IPR051604">
    <property type="entry name" value="Ergot_Alk_Oxidoreductase"/>
</dbReference>
<keyword evidence="3" id="KW-1185">Reference proteome</keyword>
<dbReference type="PANTHER" id="PTHR43162:SF1">
    <property type="entry name" value="PRESTALK A DIFFERENTIATION PROTEIN A"/>
    <property type="match status" value="1"/>
</dbReference>
<comment type="caution">
    <text evidence="2">The sequence shown here is derived from an EMBL/GenBank/DDBJ whole genome shotgun (WGS) entry which is preliminary data.</text>
</comment>
<dbReference type="EMBL" id="JAEKMH010000001">
    <property type="protein sequence ID" value="MBJ3783897.1"/>
    <property type="molecule type" value="Genomic_DNA"/>
</dbReference>
<dbReference type="Proteomes" id="UP000602124">
    <property type="component" value="Unassembled WGS sequence"/>
</dbReference>
<evidence type="ECO:0000313" key="2">
    <source>
        <dbReference type="EMBL" id="MBJ3783897.1"/>
    </source>
</evidence>
<dbReference type="SUPFAM" id="SSF51735">
    <property type="entry name" value="NAD(P)-binding Rossmann-fold domains"/>
    <property type="match status" value="1"/>
</dbReference>
<reference evidence="2" key="1">
    <citation type="submission" date="2020-12" db="EMBL/GenBank/DDBJ databases">
        <title>Devosia sp. MSA67 isolated from Mo River.</title>
        <authorList>
            <person name="Ma F."/>
            <person name="Zi Z."/>
        </authorList>
    </citation>
    <scope>NUCLEOTIDE SEQUENCE</scope>
    <source>
        <strain evidence="2">MSA67</strain>
    </source>
</reference>
<gene>
    <name evidence="2" type="ORF">JEQ47_04110</name>
</gene>
<proteinExistence type="predicted"/>
<feature type="domain" description="NAD(P)-binding" evidence="1">
    <location>
        <begin position="7"/>
        <end position="164"/>
    </location>
</feature>
<dbReference type="PANTHER" id="PTHR43162">
    <property type="match status" value="1"/>
</dbReference>
<dbReference type="Gene3D" id="3.90.25.10">
    <property type="entry name" value="UDP-galactose 4-epimerase, domain 1"/>
    <property type="match status" value="1"/>
</dbReference>
<evidence type="ECO:0000259" key="1">
    <source>
        <dbReference type="Pfam" id="PF13460"/>
    </source>
</evidence>